<feature type="transmembrane region" description="Helical" evidence="6">
    <location>
        <begin position="50"/>
        <end position="67"/>
    </location>
</feature>
<dbReference type="GO" id="GO:0005886">
    <property type="term" value="C:plasma membrane"/>
    <property type="evidence" value="ECO:0007669"/>
    <property type="project" value="TreeGrafter"/>
</dbReference>
<feature type="transmembrane region" description="Helical" evidence="6">
    <location>
        <begin position="304"/>
        <end position="323"/>
    </location>
</feature>
<comment type="caution">
    <text evidence="7">The sequence shown here is derived from an EMBL/GenBank/DDBJ whole genome shotgun (WGS) entry which is preliminary data.</text>
</comment>
<feature type="transmembrane region" description="Helical" evidence="6">
    <location>
        <begin position="154"/>
        <end position="173"/>
    </location>
</feature>
<evidence type="ECO:0000256" key="6">
    <source>
        <dbReference type="SAM" id="Phobius"/>
    </source>
</evidence>
<organism evidence="7 8">
    <name type="scientific">Thermobrachium celere DSM 8682</name>
    <dbReference type="NCBI Taxonomy" id="941824"/>
    <lineage>
        <taxon>Bacteria</taxon>
        <taxon>Bacillati</taxon>
        <taxon>Bacillota</taxon>
        <taxon>Clostridia</taxon>
        <taxon>Eubacteriales</taxon>
        <taxon>Clostridiaceae</taxon>
        <taxon>Thermobrachium</taxon>
    </lineage>
</organism>
<dbReference type="PANTHER" id="PTHR30474:SF3">
    <property type="entry name" value="PEPTIDOGLYCAN GLYCOSYLTRANSFERASE RODA"/>
    <property type="match status" value="1"/>
</dbReference>
<evidence type="ECO:0000256" key="3">
    <source>
        <dbReference type="ARBA" id="ARBA00022960"/>
    </source>
</evidence>
<keyword evidence="2 6" id="KW-0812">Transmembrane</keyword>
<evidence type="ECO:0000256" key="1">
    <source>
        <dbReference type="ARBA" id="ARBA00004141"/>
    </source>
</evidence>
<reference evidence="7" key="1">
    <citation type="submission" date="2013-03" db="EMBL/GenBank/DDBJ databases">
        <title>Draft genome sequence of the hydrogen-ethanol-producing anaerobic alkalithermophilic Caloramator celere.</title>
        <authorList>
            <person name="Ciranna A."/>
            <person name="Larjo A."/>
            <person name="Kivisto A."/>
            <person name="Santala V."/>
            <person name="Roos C."/>
            <person name="Karp M."/>
        </authorList>
    </citation>
    <scope>NUCLEOTIDE SEQUENCE [LARGE SCALE GENOMIC DNA]</scope>
    <source>
        <strain evidence="7">DSM 8682</strain>
    </source>
</reference>
<feature type="transmembrane region" description="Helical" evidence="6">
    <location>
        <begin position="194"/>
        <end position="218"/>
    </location>
</feature>
<dbReference type="GO" id="GO:0008360">
    <property type="term" value="P:regulation of cell shape"/>
    <property type="evidence" value="ECO:0007669"/>
    <property type="project" value="UniProtKB-KW"/>
</dbReference>
<dbReference type="HOGENOM" id="CLU_029243_3_0_9"/>
<proteinExistence type="predicted"/>
<evidence type="ECO:0000256" key="5">
    <source>
        <dbReference type="ARBA" id="ARBA00023136"/>
    </source>
</evidence>
<keyword evidence="4 6" id="KW-1133">Transmembrane helix</keyword>
<dbReference type="GO" id="GO:0051301">
    <property type="term" value="P:cell division"/>
    <property type="evidence" value="ECO:0007669"/>
    <property type="project" value="UniProtKB-KW"/>
</dbReference>
<feature type="transmembrane region" description="Helical" evidence="6">
    <location>
        <begin position="21"/>
        <end position="38"/>
    </location>
</feature>
<accession>R7RSP2</accession>
<feature type="transmembrane region" description="Helical" evidence="6">
    <location>
        <begin position="132"/>
        <end position="148"/>
    </location>
</feature>
<dbReference type="GO" id="GO:0015648">
    <property type="term" value="F:lipid-linked peptidoglycan transporter activity"/>
    <property type="evidence" value="ECO:0007669"/>
    <property type="project" value="TreeGrafter"/>
</dbReference>
<dbReference type="eggNOG" id="COG0772">
    <property type="taxonomic scope" value="Bacteria"/>
</dbReference>
<dbReference type="InterPro" id="IPR001182">
    <property type="entry name" value="FtsW/RodA"/>
</dbReference>
<evidence type="ECO:0000256" key="2">
    <source>
        <dbReference type="ARBA" id="ARBA00022692"/>
    </source>
</evidence>
<feature type="transmembrane region" description="Helical" evidence="6">
    <location>
        <begin position="111"/>
        <end position="127"/>
    </location>
</feature>
<comment type="subcellular location">
    <subcellularLocation>
        <location evidence="1">Membrane</location>
        <topology evidence="1">Multi-pass membrane protein</topology>
    </subcellularLocation>
</comment>
<evidence type="ECO:0000313" key="8">
    <source>
        <dbReference type="Proteomes" id="UP000014923"/>
    </source>
</evidence>
<dbReference type="GO" id="GO:0032153">
    <property type="term" value="C:cell division site"/>
    <property type="evidence" value="ECO:0007669"/>
    <property type="project" value="TreeGrafter"/>
</dbReference>
<feature type="transmembrane region" description="Helical" evidence="6">
    <location>
        <begin position="76"/>
        <end position="99"/>
    </location>
</feature>
<dbReference type="AlphaFoldDB" id="R7RSP2"/>
<dbReference type="Proteomes" id="UP000014923">
    <property type="component" value="Unassembled WGS sequence"/>
</dbReference>
<keyword evidence="5 6" id="KW-0472">Membrane</keyword>
<name>R7RSP2_9CLOT</name>
<dbReference type="PANTHER" id="PTHR30474">
    <property type="entry name" value="CELL CYCLE PROTEIN"/>
    <property type="match status" value="1"/>
</dbReference>
<evidence type="ECO:0000256" key="4">
    <source>
        <dbReference type="ARBA" id="ARBA00022989"/>
    </source>
</evidence>
<sequence length="329" mass="37090">MIYRLDTRTKNFEIPRFALKQMTWFTIGIALFMIILFITPKMIRISRYKYIYASFSLALLMSTLFVGREIKGSKNWIVIGSFSFQPSEIAKFFIILYLASALSKQITKRDLIESVIFMLLSIGFLVLEKDLGAALIFFGIYLIMLYIATSNAKYVGLGLLFFLFGGFISYFLFNHVRIRVQIWLDPWRYKLDKGYQICQSLFAIASGGLFGKGLGLGYPYLIPLAINDFIFSAIAEEFGLIGASAVIILYLLLVYRGLRTALYSRDLFSQLVAVGISSMLAFQVFVVIGGVTKMIPMTGITLPFVSYGGSSMLLNFLSLGVLYKISEGR</sequence>
<keyword evidence="8" id="KW-1185">Reference proteome</keyword>
<feature type="transmembrane region" description="Helical" evidence="6">
    <location>
        <begin position="238"/>
        <end position="255"/>
    </location>
</feature>
<keyword evidence="7" id="KW-0131">Cell cycle</keyword>
<dbReference type="EMBL" id="CAVN010000095">
    <property type="protein sequence ID" value="CDF58275.1"/>
    <property type="molecule type" value="Genomic_DNA"/>
</dbReference>
<gene>
    <name evidence="7" type="ORF">TCEL_00321</name>
</gene>
<feature type="transmembrane region" description="Helical" evidence="6">
    <location>
        <begin position="267"/>
        <end position="292"/>
    </location>
</feature>
<keyword evidence="7" id="KW-0132">Cell division</keyword>
<evidence type="ECO:0000313" key="7">
    <source>
        <dbReference type="EMBL" id="CDF58275.1"/>
    </source>
</evidence>
<dbReference type="Pfam" id="PF01098">
    <property type="entry name" value="FTSW_RODA_SPOVE"/>
    <property type="match status" value="1"/>
</dbReference>
<keyword evidence="3" id="KW-0133">Cell shape</keyword>
<protein>
    <submittedName>
        <fullName evidence="7">Cell division protein FtsW</fullName>
    </submittedName>
</protein>